<comment type="caution">
    <text evidence="1">The sequence shown here is derived from an EMBL/GenBank/DDBJ whole genome shotgun (WGS) entry which is preliminary data.</text>
</comment>
<protein>
    <submittedName>
        <fullName evidence="1">Uncharacterized protein</fullName>
    </submittedName>
</protein>
<evidence type="ECO:0000313" key="2">
    <source>
        <dbReference type="Proteomes" id="UP000364097"/>
    </source>
</evidence>
<dbReference type="EMBL" id="AACKMW020000009">
    <property type="protein sequence ID" value="MPB98532.1"/>
    <property type="molecule type" value="Genomic_DNA"/>
</dbReference>
<sequence length="83" mass="9660">MDIKFSLSFVDKNGKILSMIFDMQILANDFNNSFRTVYEGDRRILLSNGAIIATHPNIDFVTKKLQILIKMHKILMKLQLLKF</sequence>
<proteinExistence type="predicted"/>
<evidence type="ECO:0000313" key="1">
    <source>
        <dbReference type="EMBL" id="MPB98532.1"/>
    </source>
</evidence>
<dbReference type="Proteomes" id="UP000364097">
    <property type="component" value="Unassembled WGS sequence"/>
</dbReference>
<name>A0ABW9N2N4_9BACT</name>
<accession>A0ABW9N2N4</accession>
<reference evidence="1" key="1">
    <citation type="submission" date="2019-08" db="EMBL/GenBank/DDBJ databases">
        <title>Rapid identification of Enteric Bacteria from Whole Genome Sequences (WGS) using Average Nucleotide Identity (ANI).</title>
        <authorList>
            <person name="Lane C."/>
        </authorList>
    </citation>
    <scope>NUCLEOTIDE SEQUENCE [LARGE SCALE GENOMIC DNA]</scope>
    <source>
        <strain evidence="1">2010D-8461</strain>
    </source>
</reference>
<gene>
    <name evidence="1" type="ORF">A0Z09_000320</name>
</gene>
<organism evidence="1 2">
    <name type="scientific">Campylobacter subantarcticus</name>
    <dbReference type="NCBI Taxonomy" id="497724"/>
    <lineage>
        <taxon>Bacteria</taxon>
        <taxon>Pseudomonadati</taxon>
        <taxon>Campylobacterota</taxon>
        <taxon>Epsilonproteobacteria</taxon>
        <taxon>Campylobacterales</taxon>
        <taxon>Campylobacteraceae</taxon>
        <taxon>Campylobacter</taxon>
    </lineage>
</organism>
<dbReference type="RefSeq" id="WP_043020276.1">
    <property type="nucleotide sequence ID" value="NZ_AACKMW020000009.1"/>
</dbReference>
<keyword evidence="2" id="KW-1185">Reference proteome</keyword>